<protein>
    <submittedName>
        <fullName evidence="3">Mitochondrial protein Fmp25, putative</fullName>
    </submittedName>
</protein>
<dbReference type="GO" id="GO:0005743">
    <property type="term" value="C:mitochondrial inner membrane"/>
    <property type="evidence" value="ECO:0007669"/>
    <property type="project" value="TreeGrafter"/>
</dbReference>
<dbReference type="InterPro" id="IPR009091">
    <property type="entry name" value="RCC1/BLIP-II"/>
</dbReference>
<comment type="caution">
    <text evidence="3">The sequence shown here is derived from an EMBL/GenBank/DDBJ whole genome shotgun (WGS) entry which is preliminary data.</text>
</comment>
<gene>
    <name evidence="3" type="ORF">PVAR5_7808</name>
</gene>
<dbReference type="eggNOG" id="KOG1426">
    <property type="taxonomic scope" value="Eukaryota"/>
</dbReference>
<dbReference type="EMBL" id="BAUL01000277">
    <property type="protein sequence ID" value="GAD99102.1"/>
    <property type="molecule type" value="Genomic_DNA"/>
</dbReference>
<reference evidence="4" key="1">
    <citation type="journal article" date="2014" name="Genome Announc.">
        <title>Draft genome sequence of the formaldehyde-resistant fungus Byssochlamys spectabilis No. 5 (anamorph Paecilomyces variotii No. 5) (NBRC109023).</title>
        <authorList>
            <person name="Oka T."/>
            <person name="Ekino K."/>
            <person name="Fukuda K."/>
            <person name="Nomura Y."/>
        </authorList>
    </citation>
    <scope>NUCLEOTIDE SEQUENCE [LARGE SCALE GENOMIC DNA]</scope>
    <source>
        <strain evidence="4">No. 5 / NBRC 109023</strain>
    </source>
</reference>
<keyword evidence="4" id="KW-1185">Reference proteome</keyword>
<sequence>MLASRARQPATKAITLAAAAKRTNPTRLQCRYYSSKNQQKPSSSLLWPTLGAIGVGSAAFVGYTYLTTESQPAQRTHAELVFEKSRTTDKKSKEDNRAELSAQHVQVKKSLDSPGIYAWGSNSYRVVDPDSDEAIVKTPRKISYFDGKVLRDLKLDERTGAAISEEGDLIQWGKGFSETEFKPTKTLAGKDLVSLCMSRDRIIALASNGNVYSLPISKDDQKLGPKPRESSWVPYLGSRASLSYRLLQPRLSLGEKVTAISGGEEHVLLLTSSGRVFSAASATDHYPSRGQLGIPGLTWATRPEGPVDACHEITALRGTKVVQIASGDHHSLLLDKDGRVFVFGDNGFGQLGIEFDPAFPYTDAPTLLPLQKLYPGKIWNPKATSIAAGGANSFFTVDATRTLGPGEDKSLVRNLGHITADTWSFGKGITGALGNGRWTHLQDAPTKVKALSGLSEYDEKKKSLVPIRLQQLSVGATHASAVLNNSTHLDSSKRSSLSDTNFGSDVLWWGGNEFWQLGTGKRNNIPTPTNINAPLDAVGRRSETDRRLQIIPRHKGKLGNRTVSMEQRIECGKHVSAIYSAV</sequence>
<feature type="repeat" description="RCC1" evidence="1">
    <location>
        <begin position="338"/>
        <end position="399"/>
    </location>
</feature>
<dbReference type="PANTHER" id="PTHR47563">
    <property type="entry name" value="PROTEIN FMP25, MITOCHONDRIAL"/>
    <property type="match status" value="1"/>
</dbReference>
<dbReference type="InterPro" id="IPR000408">
    <property type="entry name" value="Reg_chr_condens"/>
</dbReference>
<dbReference type="PROSITE" id="PS50012">
    <property type="entry name" value="RCC1_3"/>
    <property type="match status" value="3"/>
</dbReference>
<dbReference type="GO" id="GO:0034551">
    <property type="term" value="P:mitochondrial respiratory chain complex III assembly"/>
    <property type="evidence" value="ECO:0007669"/>
    <property type="project" value="TreeGrafter"/>
</dbReference>
<dbReference type="AlphaFoldDB" id="V5GDU2"/>
<dbReference type="InterPro" id="IPR053245">
    <property type="entry name" value="MitoProcess-Associated"/>
</dbReference>
<feature type="region of interest" description="Disordered" evidence="2">
    <location>
        <begin position="84"/>
        <end position="104"/>
    </location>
</feature>
<dbReference type="OrthoDB" id="10256179at2759"/>
<dbReference type="PANTHER" id="PTHR47563:SF1">
    <property type="entry name" value="PROTEIN FMP25, MITOCHONDRIAL"/>
    <property type="match status" value="1"/>
</dbReference>
<feature type="compositionally biased region" description="Basic and acidic residues" evidence="2">
    <location>
        <begin position="84"/>
        <end position="98"/>
    </location>
</feature>
<proteinExistence type="predicted"/>
<evidence type="ECO:0000256" key="1">
    <source>
        <dbReference type="PROSITE-ProRule" id="PRU00235"/>
    </source>
</evidence>
<feature type="repeat" description="RCC1" evidence="1">
    <location>
        <begin position="274"/>
        <end position="337"/>
    </location>
</feature>
<dbReference type="Pfam" id="PF13540">
    <property type="entry name" value="RCC1_2"/>
    <property type="match status" value="1"/>
</dbReference>
<dbReference type="InParanoid" id="V5GDU2"/>
<evidence type="ECO:0000313" key="4">
    <source>
        <dbReference type="Proteomes" id="UP000018001"/>
    </source>
</evidence>
<name>V5GDU2_BYSSN</name>
<evidence type="ECO:0000256" key="2">
    <source>
        <dbReference type="SAM" id="MobiDB-lite"/>
    </source>
</evidence>
<dbReference type="FunCoup" id="V5GDU2">
    <property type="interactions" value="22"/>
</dbReference>
<accession>V5GDU2</accession>
<evidence type="ECO:0000313" key="3">
    <source>
        <dbReference type="EMBL" id="GAD99102.1"/>
    </source>
</evidence>
<dbReference type="FunFam" id="2.130.10.30:FF:000027">
    <property type="entry name" value="Protein FMP25, mitochondrial"/>
    <property type="match status" value="1"/>
</dbReference>
<feature type="repeat" description="RCC1" evidence="1">
    <location>
        <begin position="420"/>
        <end position="485"/>
    </location>
</feature>
<dbReference type="HOGENOM" id="CLU_021989_1_0_1"/>
<dbReference type="PROSITE" id="PS00626">
    <property type="entry name" value="RCC1_2"/>
    <property type="match status" value="1"/>
</dbReference>
<dbReference type="Gene3D" id="2.130.10.30">
    <property type="entry name" value="Regulator of chromosome condensation 1/beta-lactamase-inhibitor protein II"/>
    <property type="match status" value="2"/>
</dbReference>
<organism evidence="3 4">
    <name type="scientific">Byssochlamys spectabilis (strain No. 5 / NBRC 109023)</name>
    <name type="common">Paecilomyces variotii</name>
    <dbReference type="NCBI Taxonomy" id="1356009"/>
    <lineage>
        <taxon>Eukaryota</taxon>
        <taxon>Fungi</taxon>
        <taxon>Dikarya</taxon>
        <taxon>Ascomycota</taxon>
        <taxon>Pezizomycotina</taxon>
        <taxon>Eurotiomycetes</taxon>
        <taxon>Eurotiomycetidae</taxon>
        <taxon>Eurotiales</taxon>
        <taxon>Thermoascaceae</taxon>
        <taxon>Paecilomyces</taxon>
    </lineage>
</organism>
<dbReference type="Proteomes" id="UP000018001">
    <property type="component" value="Unassembled WGS sequence"/>
</dbReference>
<dbReference type="SUPFAM" id="SSF50985">
    <property type="entry name" value="RCC1/BLIP-II"/>
    <property type="match status" value="1"/>
</dbReference>